<keyword evidence="3" id="KW-1185">Reference proteome</keyword>
<accession>A0ABN2AGI9</accession>
<organism evidence="2 3">
    <name type="scientific">Brevibacterium permense</name>
    <dbReference type="NCBI Taxonomy" id="234834"/>
    <lineage>
        <taxon>Bacteria</taxon>
        <taxon>Bacillati</taxon>
        <taxon>Actinomycetota</taxon>
        <taxon>Actinomycetes</taxon>
        <taxon>Micrococcales</taxon>
        <taxon>Brevibacteriaceae</taxon>
        <taxon>Brevibacterium</taxon>
    </lineage>
</organism>
<protein>
    <submittedName>
        <fullName evidence="2">Uncharacterized protein</fullName>
    </submittedName>
</protein>
<evidence type="ECO:0000313" key="3">
    <source>
        <dbReference type="Proteomes" id="UP001500177"/>
    </source>
</evidence>
<evidence type="ECO:0000256" key="1">
    <source>
        <dbReference type="SAM" id="Phobius"/>
    </source>
</evidence>
<keyword evidence="1" id="KW-0812">Transmembrane</keyword>
<name>A0ABN2AGI9_9MICO</name>
<gene>
    <name evidence="2" type="ORF">GCM10009690_20140</name>
</gene>
<dbReference type="EMBL" id="BAAALX010000009">
    <property type="protein sequence ID" value="GAA1517020.1"/>
    <property type="molecule type" value="Genomic_DNA"/>
</dbReference>
<dbReference type="Proteomes" id="UP001500177">
    <property type="component" value="Unassembled WGS sequence"/>
</dbReference>
<reference evidence="2 3" key="1">
    <citation type="journal article" date="2019" name="Int. J. Syst. Evol. Microbiol.">
        <title>The Global Catalogue of Microorganisms (GCM) 10K type strain sequencing project: providing services to taxonomists for standard genome sequencing and annotation.</title>
        <authorList>
            <consortium name="The Broad Institute Genomics Platform"/>
            <consortium name="The Broad Institute Genome Sequencing Center for Infectious Disease"/>
            <person name="Wu L."/>
            <person name="Ma J."/>
        </authorList>
    </citation>
    <scope>NUCLEOTIDE SEQUENCE [LARGE SCALE GENOMIC DNA]</scope>
    <source>
        <strain evidence="2 3">JCM 13318</strain>
    </source>
</reference>
<sequence length="61" mass="6197">MENNSALAGFILGLAASAGVLMLLIPGLLDAPEAWQVWVAWMAAGCAIACALGANKAISLR</sequence>
<evidence type="ECO:0000313" key="2">
    <source>
        <dbReference type="EMBL" id="GAA1517020.1"/>
    </source>
</evidence>
<comment type="caution">
    <text evidence="2">The sequence shown here is derived from an EMBL/GenBank/DDBJ whole genome shotgun (WGS) entry which is preliminary data.</text>
</comment>
<proteinExistence type="predicted"/>
<feature type="transmembrane region" description="Helical" evidence="1">
    <location>
        <begin position="35"/>
        <end position="54"/>
    </location>
</feature>
<feature type="transmembrane region" description="Helical" evidence="1">
    <location>
        <begin position="7"/>
        <end position="29"/>
    </location>
</feature>
<keyword evidence="1" id="KW-0472">Membrane</keyword>
<dbReference type="RefSeq" id="WP_173152020.1">
    <property type="nucleotide sequence ID" value="NZ_BAAALX010000009.1"/>
</dbReference>
<keyword evidence="1" id="KW-1133">Transmembrane helix</keyword>